<sequence length="125" mass="14875">MKTEFNPLEALADISEDELNEFIELQEEAPKKRRRQKTRESFVCFISFYESIKLMPERLHLRAFRVLMDYAFYQKEPPTKTPTRIMQSFVSWRKQVDVNSQKYDRKVESNWGGKDGDEKADNDGT</sequence>
<feature type="domain" description="DUF6291" evidence="2">
    <location>
        <begin position="41"/>
        <end position="110"/>
    </location>
</feature>
<evidence type="ECO:0000313" key="4">
    <source>
        <dbReference type="Proteomes" id="UP000187417"/>
    </source>
</evidence>
<dbReference type="AlphaFoldDB" id="A0A1Q6F2Q4"/>
<evidence type="ECO:0000313" key="3">
    <source>
        <dbReference type="EMBL" id="OKY93096.1"/>
    </source>
</evidence>
<reference evidence="3 4" key="1">
    <citation type="journal article" date="2016" name="Nat. Biotechnol.">
        <title>Measurement of bacterial replication rates in microbial communities.</title>
        <authorList>
            <person name="Brown C.T."/>
            <person name="Olm M.R."/>
            <person name="Thomas B.C."/>
            <person name="Banfield J.F."/>
        </authorList>
    </citation>
    <scope>NUCLEOTIDE SEQUENCE [LARGE SCALE GENOMIC DNA]</scope>
    <source>
        <strain evidence="3">CAG:67_53_122</strain>
    </source>
</reference>
<dbReference type="InterPro" id="IPR046258">
    <property type="entry name" value="DUF6291"/>
</dbReference>
<proteinExistence type="predicted"/>
<dbReference type="Proteomes" id="UP000187417">
    <property type="component" value="Unassembled WGS sequence"/>
</dbReference>
<organism evidence="3 4">
    <name type="scientific">Alistipes putredinis</name>
    <dbReference type="NCBI Taxonomy" id="28117"/>
    <lineage>
        <taxon>Bacteria</taxon>
        <taxon>Pseudomonadati</taxon>
        <taxon>Bacteroidota</taxon>
        <taxon>Bacteroidia</taxon>
        <taxon>Bacteroidales</taxon>
        <taxon>Rikenellaceae</taxon>
        <taxon>Alistipes</taxon>
    </lineage>
</organism>
<dbReference type="Pfam" id="PF19808">
    <property type="entry name" value="DUF6291"/>
    <property type="match status" value="1"/>
</dbReference>
<protein>
    <recommendedName>
        <fullName evidence="2">DUF6291 domain-containing protein</fullName>
    </recommendedName>
</protein>
<accession>A0A1Q6F2Q4</accession>
<evidence type="ECO:0000256" key="1">
    <source>
        <dbReference type="SAM" id="MobiDB-lite"/>
    </source>
</evidence>
<evidence type="ECO:0000259" key="2">
    <source>
        <dbReference type="Pfam" id="PF19808"/>
    </source>
</evidence>
<comment type="caution">
    <text evidence="3">The sequence shown here is derived from an EMBL/GenBank/DDBJ whole genome shotgun (WGS) entry which is preliminary data.</text>
</comment>
<dbReference type="RefSeq" id="WP_118406208.1">
    <property type="nucleotide sequence ID" value="NZ_DBFNGJ010000010.1"/>
</dbReference>
<gene>
    <name evidence="3" type="ORF">BHV66_10125</name>
</gene>
<dbReference type="STRING" id="28117.BHV66_10125"/>
<name>A0A1Q6F2Q4_9BACT</name>
<feature type="region of interest" description="Disordered" evidence="1">
    <location>
        <begin position="104"/>
        <end position="125"/>
    </location>
</feature>
<dbReference type="EMBL" id="MNQH01000045">
    <property type="protein sequence ID" value="OKY93096.1"/>
    <property type="molecule type" value="Genomic_DNA"/>
</dbReference>